<dbReference type="InterPro" id="IPR004477">
    <property type="entry name" value="ComEC_N"/>
</dbReference>
<comment type="subcellular location">
    <subcellularLocation>
        <location evidence="1">Cell membrane</location>
        <topology evidence="1">Multi-pass membrane protein</topology>
    </subcellularLocation>
</comment>
<evidence type="ECO:0000259" key="7">
    <source>
        <dbReference type="Pfam" id="PF03772"/>
    </source>
</evidence>
<feature type="transmembrane region" description="Helical" evidence="6">
    <location>
        <begin position="252"/>
        <end position="271"/>
    </location>
</feature>
<proteinExistence type="predicted"/>
<feature type="transmembrane region" description="Helical" evidence="6">
    <location>
        <begin position="278"/>
        <end position="294"/>
    </location>
</feature>
<dbReference type="PANTHER" id="PTHR30619:SF1">
    <property type="entry name" value="RECOMBINATION PROTEIN 2"/>
    <property type="match status" value="1"/>
</dbReference>
<feature type="transmembrane region" description="Helical" evidence="6">
    <location>
        <begin position="454"/>
        <end position="474"/>
    </location>
</feature>
<dbReference type="Proteomes" id="UP000002274">
    <property type="component" value="Chromosome"/>
</dbReference>
<dbReference type="GO" id="GO:0005886">
    <property type="term" value="C:plasma membrane"/>
    <property type="evidence" value="ECO:0007669"/>
    <property type="project" value="UniProtKB-SubCell"/>
</dbReference>
<reference evidence="9 10" key="1">
    <citation type="journal article" date="2007" name="PLoS Genet.">
        <title>Patterns and implications of gene gain and loss in the evolution of Prochlorococcus.</title>
        <authorList>
            <person name="Kettler G.C."/>
            <person name="Martiny A.C."/>
            <person name="Huang K."/>
            <person name="Zucker J."/>
            <person name="Coleman M.L."/>
            <person name="Rodrigue S."/>
            <person name="Chen F."/>
            <person name="Lapidus A."/>
            <person name="Ferriera S."/>
            <person name="Johnson J."/>
            <person name="Steglich C."/>
            <person name="Church G.M."/>
            <person name="Richardson P."/>
            <person name="Chisholm S.W."/>
        </authorList>
    </citation>
    <scope>NUCLEOTIDE SEQUENCE [LARGE SCALE GENOMIC DNA]</scope>
    <source>
        <strain evidence="9 10">MIT 9303</strain>
    </source>
</reference>
<keyword evidence="3 6" id="KW-0812">Transmembrane</keyword>
<name>A2CBC1_PROM3</name>
<sequence>MLVAGLALTALVLGAQPLPFQAMVVVAVVLLITARFYLIRLGITQSRATALALMLPLLLAWACWWGQPRPGPLDPVRLLASAGSFDRSSRLPLRSSLEGRLLSDSRLLRDSSFVADSCRALLAVNRINGLPRHGRSEVQLRPCPQLLQQGWRIRVHGQLRAPALGPHSLLPGPAERLQQQGSWSQFWGDQVEVLQRPWTPIADARRGVALRLQQLAGPRSGGLLAALVLGRAQVDLPLDLVKAFRVAGLSHALAASGFHLSVLLGASLGIARLLPRPFRLTFAAMALISFLMLAGPQPSVVRAVLMGSTVLLINEGGGRSRPLGVLLATLVLMLLVNPAWARSIGFQLSAAATAGLVVTAGPLEQALSKRLPTWLRGLAPALAVPLAAIVWTLPLQIVHFGSTPVYALLANLLAAPVLVLLTLSAMALAWLCLLLPAGLLTPLLNWISWPIQQLAGLLIALVRWICTWPMAQLFTGHPQPWLVLLLVLGLLPWLVAGLRHWRYWGVVALLVCSLSQAVVQMGDGFVVVHQRSRQWLLARHGGRAVLVSTHGDGRSCWQAHRLSEAFGHARLDWAMVLDPVASEAASCWRNLAHTVLAEHQGVMPLQVGQRLVSPGLEVRPIAAAEQSLQLRAGRLRWHLLPTRQAYWSWRDRQGLDGVERQPLVKSEGLTGVWLGFVPTSLERRWLLQHTAGRLWVSGRASGSFSMVASAF</sequence>
<evidence type="ECO:0000256" key="4">
    <source>
        <dbReference type="ARBA" id="ARBA00022989"/>
    </source>
</evidence>
<evidence type="ECO:0000256" key="3">
    <source>
        <dbReference type="ARBA" id="ARBA00022692"/>
    </source>
</evidence>
<dbReference type="STRING" id="59922.P9303_20431"/>
<dbReference type="InterPro" id="IPR052159">
    <property type="entry name" value="Competence_DNA_uptake"/>
</dbReference>
<feature type="transmembrane region" description="Helical" evidence="6">
    <location>
        <begin position="346"/>
        <end position="363"/>
    </location>
</feature>
<feature type="transmembrane region" description="Helical" evidence="6">
    <location>
        <begin position="504"/>
        <end position="528"/>
    </location>
</feature>
<evidence type="ECO:0000313" key="10">
    <source>
        <dbReference type="Proteomes" id="UP000002274"/>
    </source>
</evidence>
<accession>A2CBC1</accession>
<dbReference type="EMBL" id="CP000554">
    <property type="protein sequence ID" value="ABM78781.1"/>
    <property type="molecule type" value="Genomic_DNA"/>
</dbReference>
<organism evidence="9 10">
    <name type="scientific">Prochlorococcus marinus (strain MIT 9303)</name>
    <dbReference type="NCBI Taxonomy" id="59922"/>
    <lineage>
        <taxon>Bacteria</taxon>
        <taxon>Bacillati</taxon>
        <taxon>Cyanobacteriota</taxon>
        <taxon>Cyanophyceae</taxon>
        <taxon>Synechococcales</taxon>
        <taxon>Prochlorococcaceae</taxon>
        <taxon>Prochlorococcus</taxon>
    </lineage>
</organism>
<dbReference type="Pfam" id="PF03772">
    <property type="entry name" value="Competence"/>
    <property type="match status" value="1"/>
</dbReference>
<dbReference type="PANTHER" id="PTHR30619">
    <property type="entry name" value="DNA INTERNALIZATION/COMPETENCE PROTEIN COMEC/REC2"/>
    <property type="match status" value="1"/>
</dbReference>
<evidence type="ECO:0008006" key="11">
    <source>
        <dbReference type="Google" id="ProtNLM"/>
    </source>
</evidence>
<dbReference type="NCBIfam" id="TIGR00360">
    <property type="entry name" value="ComEC_N-term"/>
    <property type="match status" value="1"/>
</dbReference>
<evidence type="ECO:0000256" key="6">
    <source>
        <dbReference type="SAM" id="Phobius"/>
    </source>
</evidence>
<keyword evidence="4 6" id="KW-1133">Transmembrane helix</keyword>
<protein>
    <recommendedName>
        <fullName evidence="11">ComEC family competence protein</fullName>
    </recommendedName>
</protein>
<feature type="transmembrane region" description="Helical" evidence="6">
    <location>
        <begin position="481"/>
        <end position="498"/>
    </location>
</feature>
<gene>
    <name evidence="9" type="ordered locus">P9303_20431</name>
</gene>
<dbReference type="BioCyc" id="PMAR59922:G1G80-1780-MONOMER"/>
<dbReference type="KEGG" id="pmf:P9303_20431"/>
<feature type="domain" description="DUF4131" evidence="8">
    <location>
        <begin position="18"/>
        <end position="163"/>
    </location>
</feature>
<dbReference type="Pfam" id="PF13567">
    <property type="entry name" value="DUF4131"/>
    <property type="match status" value="1"/>
</dbReference>
<dbReference type="InterPro" id="IPR025405">
    <property type="entry name" value="DUF4131"/>
</dbReference>
<feature type="domain" description="ComEC/Rec2-related protein" evidence="7">
    <location>
        <begin position="235"/>
        <end position="495"/>
    </location>
</feature>
<feature type="transmembrane region" description="Helical" evidence="6">
    <location>
        <begin position="405"/>
        <end position="423"/>
    </location>
</feature>
<evidence type="ECO:0000256" key="2">
    <source>
        <dbReference type="ARBA" id="ARBA00022475"/>
    </source>
</evidence>
<feature type="transmembrane region" description="Helical" evidence="6">
    <location>
        <begin position="375"/>
        <end position="393"/>
    </location>
</feature>
<feature type="transmembrane region" description="Helical" evidence="6">
    <location>
        <begin position="24"/>
        <end position="43"/>
    </location>
</feature>
<evidence type="ECO:0000313" key="9">
    <source>
        <dbReference type="EMBL" id="ABM78781.1"/>
    </source>
</evidence>
<feature type="transmembrane region" description="Helical" evidence="6">
    <location>
        <begin position="323"/>
        <end position="340"/>
    </location>
</feature>
<dbReference type="AlphaFoldDB" id="A2CBC1"/>
<evidence type="ECO:0000259" key="8">
    <source>
        <dbReference type="Pfam" id="PF13567"/>
    </source>
</evidence>
<keyword evidence="2" id="KW-1003">Cell membrane</keyword>
<keyword evidence="5 6" id="KW-0472">Membrane</keyword>
<evidence type="ECO:0000256" key="5">
    <source>
        <dbReference type="ARBA" id="ARBA00023136"/>
    </source>
</evidence>
<dbReference type="HOGENOM" id="CLU_010363_8_0_3"/>
<evidence type="ECO:0000256" key="1">
    <source>
        <dbReference type="ARBA" id="ARBA00004651"/>
    </source>
</evidence>